<accession>A0A4Y7LGI3</accession>
<gene>
    <name evidence="1" type="ORF">C5167_047402</name>
</gene>
<reference evidence="1 2" key="1">
    <citation type="journal article" date="2018" name="Science">
        <title>The opium poppy genome and morphinan production.</title>
        <authorList>
            <person name="Guo L."/>
            <person name="Winzer T."/>
            <person name="Yang X."/>
            <person name="Li Y."/>
            <person name="Ning Z."/>
            <person name="He Z."/>
            <person name="Teodor R."/>
            <person name="Lu Y."/>
            <person name="Bowser T.A."/>
            <person name="Graham I.A."/>
            <person name="Ye K."/>
        </authorList>
    </citation>
    <scope>NUCLEOTIDE SEQUENCE [LARGE SCALE GENOMIC DNA]</scope>
    <source>
        <strain evidence="2">cv. HN1</strain>
        <tissue evidence="1">Leaves</tissue>
    </source>
</reference>
<dbReference type="AlphaFoldDB" id="A0A4Y7LGI3"/>
<name>A0A4Y7LGI3_PAPSO</name>
<dbReference type="Gramene" id="RZC84614">
    <property type="protein sequence ID" value="RZC84614"/>
    <property type="gene ID" value="C5167_047402"/>
</dbReference>
<keyword evidence="2" id="KW-1185">Reference proteome</keyword>
<sequence length="66" mass="7882">MVEGERYYEYRKCKFRFAVIPEFETGNSIRLPSFCDSKRQKSCEGTSFQFVEDSIVCHVYQEIKIQ</sequence>
<proteinExistence type="predicted"/>
<dbReference type="STRING" id="3469.A0A4Y7LGI3"/>
<organism evidence="1 2">
    <name type="scientific">Papaver somniferum</name>
    <name type="common">Opium poppy</name>
    <dbReference type="NCBI Taxonomy" id="3469"/>
    <lineage>
        <taxon>Eukaryota</taxon>
        <taxon>Viridiplantae</taxon>
        <taxon>Streptophyta</taxon>
        <taxon>Embryophyta</taxon>
        <taxon>Tracheophyta</taxon>
        <taxon>Spermatophyta</taxon>
        <taxon>Magnoliopsida</taxon>
        <taxon>Ranunculales</taxon>
        <taxon>Papaveraceae</taxon>
        <taxon>Papaveroideae</taxon>
        <taxon>Papaver</taxon>
    </lineage>
</organism>
<evidence type="ECO:0000313" key="1">
    <source>
        <dbReference type="EMBL" id="RZC84614.1"/>
    </source>
</evidence>
<dbReference type="Proteomes" id="UP000316621">
    <property type="component" value="Chromosome 11"/>
</dbReference>
<dbReference type="EMBL" id="CM010725">
    <property type="protein sequence ID" value="RZC84614.1"/>
    <property type="molecule type" value="Genomic_DNA"/>
</dbReference>
<protein>
    <submittedName>
        <fullName evidence="1">Uncharacterized protein</fullName>
    </submittedName>
</protein>
<evidence type="ECO:0000313" key="2">
    <source>
        <dbReference type="Proteomes" id="UP000316621"/>
    </source>
</evidence>